<evidence type="ECO:0000313" key="1">
    <source>
        <dbReference type="EMBL" id="GFS15572.1"/>
    </source>
</evidence>
<name>A0AAV4IYR5_9GAST</name>
<dbReference type="Proteomes" id="UP000762676">
    <property type="component" value="Unassembled WGS sequence"/>
</dbReference>
<gene>
    <name evidence="1" type="ORF">ElyMa_003190800</name>
</gene>
<protein>
    <submittedName>
        <fullName evidence="1">Uncharacterized protein</fullName>
    </submittedName>
</protein>
<keyword evidence="2" id="KW-1185">Reference proteome</keyword>
<dbReference type="EMBL" id="BMAT01006587">
    <property type="protein sequence ID" value="GFS15572.1"/>
    <property type="molecule type" value="Genomic_DNA"/>
</dbReference>
<evidence type="ECO:0000313" key="2">
    <source>
        <dbReference type="Proteomes" id="UP000762676"/>
    </source>
</evidence>
<comment type="caution">
    <text evidence="1">The sequence shown here is derived from an EMBL/GenBank/DDBJ whole genome shotgun (WGS) entry which is preliminary data.</text>
</comment>
<proteinExistence type="predicted"/>
<sequence length="179" mass="19837">MTNGLLCQQAVDRMSYKTDNLCRMARFSGFSGTLYLAIGDIRRQRRSKSKKNPLSKCFNFGCHFSTLSISHKHFLNPWGKSLTHCRLGRSGFPVWNSTGSLPTQEALPMWPHFYSSVRLSSVSGAPATAFVVDKPAILLASQPLGALQAKAAEVIWGKAGRKITLDLLVLYRTETAIFL</sequence>
<organism evidence="1 2">
    <name type="scientific">Elysia marginata</name>
    <dbReference type="NCBI Taxonomy" id="1093978"/>
    <lineage>
        <taxon>Eukaryota</taxon>
        <taxon>Metazoa</taxon>
        <taxon>Spiralia</taxon>
        <taxon>Lophotrochozoa</taxon>
        <taxon>Mollusca</taxon>
        <taxon>Gastropoda</taxon>
        <taxon>Heterobranchia</taxon>
        <taxon>Euthyneura</taxon>
        <taxon>Panpulmonata</taxon>
        <taxon>Sacoglossa</taxon>
        <taxon>Placobranchoidea</taxon>
        <taxon>Plakobranchidae</taxon>
        <taxon>Elysia</taxon>
    </lineage>
</organism>
<dbReference type="AlphaFoldDB" id="A0AAV4IYR5"/>
<reference evidence="1 2" key="1">
    <citation type="journal article" date="2021" name="Elife">
        <title>Chloroplast acquisition without the gene transfer in kleptoplastic sea slugs, Plakobranchus ocellatus.</title>
        <authorList>
            <person name="Maeda T."/>
            <person name="Takahashi S."/>
            <person name="Yoshida T."/>
            <person name="Shimamura S."/>
            <person name="Takaki Y."/>
            <person name="Nagai Y."/>
            <person name="Toyoda A."/>
            <person name="Suzuki Y."/>
            <person name="Arimoto A."/>
            <person name="Ishii H."/>
            <person name="Satoh N."/>
            <person name="Nishiyama T."/>
            <person name="Hasebe M."/>
            <person name="Maruyama T."/>
            <person name="Minagawa J."/>
            <person name="Obokata J."/>
            <person name="Shigenobu S."/>
        </authorList>
    </citation>
    <scope>NUCLEOTIDE SEQUENCE [LARGE SCALE GENOMIC DNA]</scope>
</reference>
<accession>A0AAV4IYR5</accession>